<proteinExistence type="predicted"/>
<keyword evidence="3" id="KW-1185">Reference proteome</keyword>
<dbReference type="AlphaFoldDB" id="A0A0C2RWQ9"/>
<reference evidence="2 3" key="1">
    <citation type="submission" date="2015-01" db="EMBL/GenBank/DDBJ databases">
        <title>Jeotgalibacillus campisalis genome sequencing.</title>
        <authorList>
            <person name="Goh K.M."/>
            <person name="Chan K.-G."/>
            <person name="Yaakop A.S."/>
            <person name="Ee R."/>
            <person name="Gan H.M."/>
            <person name="Chan C.S."/>
        </authorList>
    </citation>
    <scope>NUCLEOTIDE SEQUENCE [LARGE SCALE GENOMIC DNA]</scope>
    <source>
        <strain evidence="2 3">SF-57</strain>
    </source>
</reference>
<sequence>MRYVQTGLEDKIQEIYESLGIYRTSQIDIENIASRMGFALDYILTGSYSTELPDGTILICLDIRLNERQLWAAFCHELGHVLEHAGNQFQLHKLFCELQENRSNLFECKFAVPIHLARPYIDPLPTRQERISEIMKRFPVEYDLAEKRLQIYESNYVTI</sequence>
<name>A0A0C2RWQ9_9BACL</name>
<dbReference type="Proteomes" id="UP000031972">
    <property type="component" value="Unassembled WGS sequence"/>
</dbReference>
<evidence type="ECO:0000313" key="2">
    <source>
        <dbReference type="EMBL" id="KIL46199.1"/>
    </source>
</evidence>
<accession>A0A0C2RWQ9</accession>
<dbReference type="EMBL" id="JXRR01000017">
    <property type="protein sequence ID" value="KIL46199.1"/>
    <property type="molecule type" value="Genomic_DNA"/>
</dbReference>
<dbReference type="InterPro" id="IPR010359">
    <property type="entry name" value="IrrE_HExxH"/>
</dbReference>
<protein>
    <recommendedName>
        <fullName evidence="1">IrrE N-terminal-like domain-containing protein</fullName>
    </recommendedName>
</protein>
<gene>
    <name evidence="2" type="ORF">KR50_28740</name>
</gene>
<dbReference type="Pfam" id="PF06114">
    <property type="entry name" value="Peptidase_M78"/>
    <property type="match status" value="1"/>
</dbReference>
<feature type="domain" description="IrrE N-terminal-like" evidence="1">
    <location>
        <begin position="56"/>
        <end position="149"/>
    </location>
</feature>
<dbReference type="PATRIC" id="fig|220754.4.peg.2888"/>
<evidence type="ECO:0000313" key="3">
    <source>
        <dbReference type="Proteomes" id="UP000031972"/>
    </source>
</evidence>
<organism evidence="2 3">
    <name type="scientific">Jeotgalibacillus campisalis</name>
    <dbReference type="NCBI Taxonomy" id="220754"/>
    <lineage>
        <taxon>Bacteria</taxon>
        <taxon>Bacillati</taxon>
        <taxon>Bacillota</taxon>
        <taxon>Bacilli</taxon>
        <taxon>Bacillales</taxon>
        <taxon>Caryophanaceae</taxon>
        <taxon>Jeotgalibacillus</taxon>
    </lineage>
</organism>
<dbReference type="RefSeq" id="WP_052477122.1">
    <property type="nucleotide sequence ID" value="NZ_JXRR01000017.1"/>
</dbReference>
<dbReference type="OrthoDB" id="2417909at2"/>
<evidence type="ECO:0000259" key="1">
    <source>
        <dbReference type="Pfam" id="PF06114"/>
    </source>
</evidence>
<comment type="caution">
    <text evidence="2">The sequence shown here is derived from an EMBL/GenBank/DDBJ whole genome shotgun (WGS) entry which is preliminary data.</text>
</comment>